<sequence>MSQQYSDSEIERPEPAQQATLVVTNTQHLEAGLSATHTFSQAGGSMGASPADDWHLRDREGRVFSHHAEIVETDGKLCLLDVRGASYMNGATIPVGAGKSARLNDNDMVLIGPYQIRIHLTKAGEGITTGQHGLENVFLHQHRAEDIGSDAKDTDGDMGEDDVVDDPLAALDAIQIANDAGIDPLSDQKEKPTANQEREDYLLARDTEWHGSEKTVHADSEYEMSSAITLKKTLTNEDSLMDDKTLERLEREVGRDYAKQDATDNVYSEQAFTGYSSGEYGEGISPDDTNHLVVGPLMRGLGTQAGNTNNMAEMQALSEELGASLQSAIRGLLDLHGQVQESRYGMMSKNLQPIEDNPLRLGLSYEDTVDTMFDRDRSAVHLSAPSAISESLTNVGHHNEAVQIATVEALGQILRAFSPEVLMRRFNAYRRPGQVTPESADAYAWNMYKSYYNELTSDRQKGFEKLFWEVFDQAYDRKLREKQQEV</sequence>
<proteinExistence type="predicted"/>
<feature type="domain" description="Type VI secretion system FHA" evidence="1">
    <location>
        <begin position="299"/>
        <end position="477"/>
    </location>
</feature>
<dbReference type="SUPFAM" id="SSF49879">
    <property type="entry name" value="SMAD/FHA domain"/>
    <property type="match status" value="1"/>
</dbReference>
<reference evidence="2 3" key="1">
    <citation type="journal article" date="2012" name="Science">
        <title>Ecological populations of bacteria act as socially cohesive units of antibiotic production and resistance.</title>
        <authorList>
            <person name="Cordero O.X."/>
            <person name="Wildschutte H."/>
            <person name="Kirkup B."/>
            <person name="Proehl S."/>
            <person name="Ngo L."/>
            <person name="Hussain F."/>
            <person name="Le Roux F."/>
            <person name="Mincer T."/>
            <person name="Polz M.F."/>
        </authorList>
    </citation>
    <scope>NUCLEOTIDE SEQUENCE [LARGE SCALE GENOMIC DNA]</scope>
    <source>
        <strain evidence="2 3">FF-454</strain>
    </source>
</reference>
<dbReference type="RefSeq" id="WP_016958849.1">
    <property type="nucleotide sequence ID" value="NZ_AJWN02000107.1"/>
</dbReference>
<dbReference type="Proteomes" id="UP000095039">
    <property type="component" value="Unassembled WGS sequence"/>
</dbReference>
<evidence type="ECO:0000313" key="2">
    <source>
        <dbReference type="EMBL" id="OEE57690.1"/>
    </source>
</evidence>
<organism evidence="2 3">
    <name type="scientific">Enterovibrio norvegicus FF-454</name>
    <dbReference type="NCBI Taxonomy" id="1185651"/>
    <lineage>
        <taxon>Bacteria</taxon>
        <taxon>Pseudomonadati</taxon>
        <taxon>Pseudomonadota</taxon>
        <taxon>Gammaproteobacteria</taxon>
        <taxon>Vibrionales</taxon>
        <taxon>Vibrionaceae</taxon>
        <taxon>Enterovibrio</taxon>
    </lineage>
</organism>
<dbReference type="Pfam" id="PF20232">
    <property type="entry name" value="T6SS_FHA_C"/>
    <property type="match status" value="1"/>
</dbReference>
<dbReference type="InterPro" id="IPR008984">
    <property type="entry name" value="SMAD_FHA_dom_sf"/>
</dbReference>
<dbReference type="EMBL" id="AJWN02000107">
    <property type="protein sequence ID" value="OEE57690.1"/>
    <property type="molecule type" value="Genomic_DNA"/>
</dbReference>
<dbReference type="CDD" id="cd00060">
    <property type="entry name" value="FHA"/>
    <property type="match status" value="1"/>
</dbReference>
<dbReference type="AlphaFoldDB" id="A0A1E5BWV7"/>
<dbReference type="Gene3D" id="2.60.200.20">
    <property type="match status" value="1"/>
</dbReference>
<gene>
    <name evidence="2" type="ORF">A1OK_17170</name>
</gene>
<evidence type="ECO:0000313" key="3">
    <source>
        <dbReference type="Proteomes" id="UP000095039"/>
    </source>
</evidence>
<accession>A0A1E5BWV7</accession>
<name>A0A1E5BWV7_9GAMM</name>
<protein>
    <submittedName>
        <fullName evidence="2">Protein ImpI/VasC</fullName>
    </submittedName>
</protein>
<dbReference type="InterPro" id="IPR046883">
    <property type="entry name" value="T6SS_FHA_C"/>
</dbReference>
<comment type="caution">
    <text evidence="2">The sequence shown here is derived from an EMBL/GenBank/DDBJ whole genome shotgun (WGS) entry which is preliminary data.</text>
</comment>
<evidence type="ECO:0000259" key="1">
    <source>
        <dbReference type="Pfam" id="PF20232"/>
    </source>
</evidence>
<dbReference type="NCBIfam" id="TIGR03354">
    <property type="entry name" value="VI_FHA"/>
    <property type="match status" value="1"/>
</dbReference>
<keyword evidence="3" id="KW-1185">Reference proteome</keyword>
<dbReference type="InterPro" id="IPR017735">
    <property type="entry name" value="T6SS_FHA"/>
</dbReference>